<name>A0A2S9T499_9BACT</name>
<dbReference type="InterPro" id="IPR027417">
    <property type="entry name" value="P-loop_NTPase"/>
</dbReference>
<dbReference type="Proteomes" id="UP000238281">
    <property type="component" value="Unassembled WGS sequence"/>
</dbReference>
<dbReference type="RefSeq" id="WP_123057698.1">
    <property type="nucleotide sequence ID" value="NZ_NXGE01000007.1"/>
</dbReference>
<dbReference type="EMBL" id="NXGE01000007">
    <property type="protein sequence ID" value="PRM93665.1"/>
    <property type="molecule type" value="Genomic_DNA"/>
</dbReference>
<evidence type="ECO:0000313" key="2">
    <source>
        <dbReference type="Proteomes" id="UP000238281"/>
    </source>
</evidence>
<evidence type="ECO:0000313" key="1">
    <source>
        <dbReference type="EMBL" id="PRM93665.1"/>
    </source>
</evidence>
<proteinExistence type="predicted"/>
<organism evidence="1 2">
    <name type="scientific">Aliarcobacter cryaerophilus</name>
    <dbReference type="NCBI Taxonomy" id="28198"/>
    <lineage>
        <taxon>Bacteria</taxon>
        <taxon>Pseudomonadati</taxon>
        <taxon>Campylobacterota</taxon>
        <taxon>Epsilonproteobacteria</taxon>
        <taxon>Campylobacterales</taxon>
        <taxon>Arcobacteraceae</taxon>
        <taxon>Aliarcobacter</taxon>
    </lineage>
</organism>
<accession>A0A2S9T499</accession>
<dbReference type="Gene3D" id="3.40.50.300">
    <property type="entry name" value="P-loop containing nucleotide triphosphate hydrolases"/>
    <property type="match status" value="1"/>
</dbReference>
<gene>
    <name evidence="1" type="ORF">CJ673_09320</name>
</gene>
<protein>
    <submittedName>
        <fullName evidence="1">Uncharacterized protein</fullName>
    </submittedName>
</protein>
<comment type="caution">
    <text evidence="1">The sequence shown here is derived from an EMBL/GenBank/DDBJ whole genome shotgun (WGS) entry which is preliminary data.</text>
</comment>
<reference evidence="1 2" key="1">
    <citation type="submission" date="2017-09" db="EMBL/GenBank/DDBJ databases">
        <title>Reassesment of A. cryaerophilus.</title>
        <authorList>
            <person name="Perez-Cataluna A."/>
            <person name="Collado L."/>
            <person name="Salgado O."/>
            <person name="Lefinanco V."/>
            <person name="Figueras M.J."/>
        </authorList>
    </citation>
    <scope>NUCLEOTIDE SEQUENCE [LARGE SCALE GENOMIC DNA]</scope>
    <source>
        <strain evidence="1 2">LMG 10210</strain>
    </source>
</reference>
<dbReference type="AlphaFoldDB" id="A0A2S9T499"/>
<sequence length="227" mass="26437">MNNQVILYELDNQNKDSANFENSQIESIQIQVDFDKQLNNTVRDLFLRQDSENKVIDVGGNQTTTEFIQALESTYMHNMIDLFIIPVSGGHQDVVNAKAVYDLLSKFGKKIVFCLSRSRHQHNSPRLKFQYQNFFKTFENPTYFVLEDSDVIDLSRTFKKSVYELANDETEIQNINSKLLQAFDTKNNDEIYQYSQILEILEDAKKYKETNIDVAHQVLDEVLNGKQ</sequence>